<dbReference type="Proteomes" id="UP000034265">
    <property type="component" value="Unassembled WGS sequence"/>
</dbReference>
<dbReference type="GO" id="GO:0032259">
    <property type="term" value="P:methylation"/>
    <property type="evidence" value="ECO:0007669"/>
    <property type="project" value="InterPro"/>
</dbReference>
<dbReference type="InterPro" id="IPR029063">
    <property type="entry name" value="SAM-dependent_MTases_sf"/>
</dbReference>
<feature type="domain" description="Ribosomal RNA methyltransferase FtsJ" evidence="2">
    <location>
        <begin position="7"/>
        <end position="178"/>
    </location>
</feature>
<dbReference type="GO" id="GO:0003723">
    <property type="term" value="F:RNA binding"/>
    <property type="evidence" value="ECO:0007669"/>
    <property type="project" value="UniProtKB-KW"/>
</dbReference>
<evidence type="ECO:0000256" key="1">
    <source>
        <dbReference type="ARBA" id="ARBA00022884"/>
    </source>
</evidence>
<dbReference type="EMBL" id="LCOT01000048">
    <property type="protein sequence ID" value="KKU82429.1"/>
    <property type="molecule type" value="Genomic_DNA"/>
</dbReference>
<gene>
    <name evidence="3" type="ORF">UY11_C0048G0007</name>
</gene>
<keyword evidence="1" id="KW-0694">RNA-binding</keyword>
<dbReference type="PATRIC" id="fig|1618367.3.peg.817"/>
<organism evidence="3 4">
    <name type="scientific">Candidatus Amesbacteria bacterium GW2011_GWC2_47_8</name>
    <dbReference type="NCBI Taxonomy" id="1618367"/>
    <lineage>
        <taxon>Bacteria</taxon>
        <taxon>Candidatus Amesiibacteriota</taxon>
    </lineage>
</organism>
<protein>
    <submittedName>
        <fullName evidence="3">Hemolysin A</fullName>
    </submittedName>
</protein>
<dbReference type="PANTHER" id="PTHR32319:SF0">
    <property type="entry name" value="BACTERIAL HEMOLYSIN-LIKE PROTEIN"/>
    <property type="match status" value="1"/>
</dbReference>
<dbReference type="InterPro" id="IPR047048">
    <property type="entry name" value="TlyA"/>
</dbReference>
<dbReference type="PANTHER" id="PTHR32319">
    <property type="entry name" value="BACTERIAL HEMOLYSIN-LIKE PROTEIN"/>
    <property type="match status" value="1"/>
</dbReference>
<evidence type="ECO:0000313" key="4">
    <source>
        <dbReference type="Proteomes" id="UP000034265"/>
    </source>
</evidence>
<accession>A0A0G1TKX9</accession>
<proteinExistence type="predicted"/>
<sequence>MNEAKPYVSRAGVKLKGALEHFGVEVTNKTCMDVGAATGGFTDCLLQHGAAKVYTVETGYGVLDWKIRKDPRVVVHERANILYEINIPEKIDVAVVDTSWTRLKLSVPATSRFVKFGGVILALIKPQYEIGKGVVPEEKLTETVEKVRQVLVDLGFGVSEAVESQITGEGGNREFWVKITKDEKGV</sequence>
<dbReference type="SUPFAM" id="SSF53335">
    <property type="entry name" value="S-adenosyl-L-methionine-dependent methyltransferases"/>
    <property type="match status" value="1"/>
</dbReference>
<dbReference type="InterPro" id="IPR002877">
    <property type="entry name" value="RNA_MeTrfase_FtsJ_dom"/>
</dbReference>
<dbReference type="AlphaFoldDB" id="A0A0G1TKX9"/>
<dbReference type="Pfam" id="PF01728">
    <property type="entry name" value="FtsJ"/>
    <property type="match status" value="1"/>
</dbReference>
<evidence type="ECO:0000259" key="2">
    <source>
        <dbReference type="Pfam" id="PF01728"/>
    </source>
</evidence>
<name>A0A0G1TKX9_9BACT</name>
<comment type="caution">
    <text evidence="3">The sequence shown here is derived from an EMBL/GenBank/DDBJ whole genome shotgun (WGS) entry which is preliminary data.</text>
</comment>
<dbReference type="GO" id="GO:0008168">
    <property type="term" value="F:methyltransferase activity"/>
    <property type="evidence" value="ECO:0007669"/>
    <property type="project" value="InterPro"/>
</dbReference>
<evidence type="ECO:0000313" key="3">
    <source>
        <dbReference type="EMBL" id="KKU82429.1"/>
    </source>
</evidence>
<dbReference type="Gene3D" id="3.40.50.150">
    <property type="entry name" value="Vaccinia Virus protein VP39"/>
    <property type="match status" value="1"/>
</dbReference>
<reference evidence="3 4" key="1">
    <citation type="journal article" date="2015" name="Nature">
        <title>rRNA introns, odd ribosomes, and small enigmatic genomes across a large radiation of phyla.</title>
        <authorList>
            <person name="Brown C.T."/>
            <person name="Hug L.A."/>
            <person name="Thomas B.C."/>
            <person name="Sharon I."/>
            <person name="Castelle C.J."/>
            <person name="Singh A."/>
            <person name="Wilkins M.J."/>
            <person name="Williams K.H."/>
            <person name="Banfield J.F."/>
        </authorList>
    </citation>
    <scope>NUCLEOTIDE SEQUENCE [LARGE SCALE GENOMIC DNA]</scope>
</reference>